<dbReference type="Pfam" id="PF18545">
    <property type="entry name" value="HalOD1"/>
    <property type="match status" value="1"/>
</dbReference>
<dbReference type="eggNOG" id="arCOG08928">
    <property type="taxonomic scope" value="Archaea"/>
</dbReference>
<keyword evidence="3" id="KW-1185">Reference proteome</keyword>
<accession>F8D4K5</accession>
<evidence type="ECO:0000259" key="1">
    <source>
        <dbReference type="Pfam" id="PF18545"/>
    </source>
</evidence>
<dbReference type="HOGENOM" id="CLU_159738_1_2_2"/>
<dbReference type="RefSeq" id="WP_013879227.1">
    <property type="nucleotide sequence ID" value="NC_015666.1"/>
</dbReference>
<dbReference type="KEGG" id="hxa:Halxa_1702"/>
<dbReference type="AlphaFoldDB" id="F8D4K5"/>
<evidence type="ECO:0000313" key="2">
    <source>
        <dbReference type="EMBL" id="AEH36333.1"/>
    </source>
</evidence>
<organism evidence="2 3">
    <name type="scientific">Halopiger xanaduensis (strain DSM 18323 / JCM 14033 / SH-6)</name>
    <dbReference type="NCBI Taxonomy" id="797210"/>
    <lineage>
        <taxon>Archaea</taxon>
        <taxon>Methanobacteriati</taxon>
        <taxon>Methanobacteriota</taxon>
        <taxon>Stenosarchaea group</taxon>
        <taxon>Halobacteria</taxon>
        <taxon>Halobacteriales</taxon>
        <taxon>Natrialbaceae</taxon>
        <taxon>Halopiger</taxon>
    </lineage>
</organism>
<protein>
    <recommendedName>
        <fullName evidence="1">Halobacterial output domain-containing protein</fullName>
    </recommendedName>
</protein>
<feature type="domain" description="Halobacterial output" evidence="1">
    <location>
        <begin position="29"/>
        <end position="101"/>
    </location>
</feature>
<dbReference type="EMBL" id="CP002839">
    <property type="protein sequence ID" value="AEH36333.1"/>
    <property type="molecule type" value="Genomic_DNA"/>
</dbReference>
<name>F8D4K5_HALXS</name>
<evidence type="ECO:0000313" key="3">
    <source>
        <dbReference type="Proteomes" id="UP000006794"/>
    </source>
</evidence>
<dbReference type="OrthoDB" id="155502at2157"/>
<reference evidence="2 3" key="1">
    <citation type="journal article" date="2012" name="Stand. Genomic Sci.">
        <title>Complete genome sequence of Halopiger xanaduensis type strain (SH-6(T)).</title>
        <authorList>
            <person name="Anderson I."/>
            <person name="Tindall B.J."/>
            <person name="Rohde M."/>
            <person name="Lucas S."/>
            <person name="Han J."/>
            <person name="Lapidus A."/>
            <person name="Cheng J.F."/>
            <person name="Goodwin L."/>
            <person name="Pitluck S."/>
            <person name="Peters L."/>
            <person name="Pati A."/>
            <person name="Mikhailova N."/>
            <person name="Pagani I."/>
            <person name="Teshima H."/>
            <person name="Han C."/>
            <person name="Tapia R."/>
            <person name="Land M."/>
            <person name="Woyke T."/>
            <person name="Klenk H.P."/>
            <person name="Kyrpides N."/>
            <person name="Ivanova N."/>
        </authorList>
    </citation>
    <scope>NUCLEOTIDE SEQUENCE [LARGE SCALE GENOMIC DNA]</scope>
    <source>
        <strain evidence="3">DSM 18323 / JCM 14033 / SH-6</strain>
    </source>
</reference>
<gene>
    <name evidence="2" type="ordered locus">Halxa_1702</name>
</gene>
<proteinExistence type="predicted"/>
<sequence length="104" mass="11124">MTATRPTYGGSRIDYETETAVVSHDWTGDDSLAETIIATIADLSGSDPAALDRLYDRIDPDSLETIFAPANGSATRDSGRVSFRLDVYEITVHASGAVVVTRST</sequence>
<dbReference type="InterPro" id="IPR040624">
    <property type="entry name" value="HalOD1"/>
</dbReference>
<dbReference type="Proteomes" id="UP000006794">
    <property type="component" value="Chromosome"/>
</dbReference>
<dbReference type="GeneID" id="10796670"/>